<dbReference type="PRINTS" id="PR00507">
    <property type="entry name" value="N12N6MTFRASE"/>
</dbReference>
<dbReference type="InterPro" id="IPR029063">
    <property type="entry name" value="SAM-dependent_MTases_sf"/>
</dbReference>
<dbReference type="PROSITE" id="PS00092">
    <property type="entry name" value="N6_MTASE"/>
    <property type="match status" value="1"/>
</dbReference>
<dbReference type="Pfam" id="PF20466">
    <property type="entry name" value="MmeI_TRD"/>
    <property type="match status" value="1"/>
</dbReference>
<dbReference type="SUPFAM" id="SSF53335">
    <property type="entry name" value="S-adenosyl-L-methionine-dependent methyltransferases"/>
    <property type="match status" value="1"/>
</dbReference>
<accession>A0ABT7WRD0</accession>
<dbReference type="InterPro" id="IPR046819">
    <property type="entry name" value="MmeI_hel"/>
</dbReference>
<name>A0ABT7WRD0_9GAMM</name>
<gene>
    <name evidence="9" type="ORF">QTA56_13425</name>
</gene>
<evidence type="ECO:0000256" key="2">
    <source>
        <dbReference type="ARBA" id="ARBA00022603"/>
    </source>
</evidence>
<dbReference type="GO" id="GO:0032259">
    <property type="term" value="P:methylation"/>
    <property type="evidence" value="ECO:0007669"/>
    <property type="project" value="UniProtKB-KW"/>
</dbReference>
<sequence length="743" mass="84469">MGKLHDQLKAIGYTGHALEVMLIRLLFCLFAEDTGIFAKYQFSHFIKNKTKTDGSDLAAQLSMLFHVLNQPETQRLKNLDIDLAEFAYINGQLFAESLPPASFDDEMRALLLEASEMDWSKISPEIFGALFQSVMNPQERRSLGAHYTSEENILKVISSLFMDDLRIEFEEIRRKGRGKARIAALDAFHEKLSNLDFLDPACGCGNFLIVAYRELRLLELDVIEEIYKKDQLLDVETIVRCNVSQFHGIEIEDFPAQIARVAMWLIDHQMNMIVSQHYGTHFARIPLKASADIQNANALDVHWATVDYIFGNPPFVGKSNQSKEQKQALANIGQDVANIASLDFVTAWYIKATKIMKNSPNIRTAFVSTNSIVQGEQVPILWGYLLAQGVYINFAHRTFQWSSAAKGKAAVHCVIIGFSLNSAKNKIIFDYSDIKGVATKIDAKNINPYLIDAENIIVNKRKKQISNALMMTRGSQPTDGGHLLLNEIEKQELIAKEPQVEKWVKRFSMGDDFINKTPRFCLWLKDCSPNELKQMREVMKRVELVREMRLKSPKKATQEWANRPTLFTEDRQSESNYLALPRVSSERREFIPIGFLTTDYIAGDKLQIIPNATFYEFGILSSLMHNAFMRVVTGRLKSDYQYSVKIVYNNFPFPQNPSDKQKQAIEKAAQTVLDARAKYPDSSLADLYDPLLMPTDLRKAHQALDKAVDAAYTTQKFNNEAERVAFLFGLYEALVEGESDKIV</sequence>
<evidence type="ECO:0000256" key="4">
    <source>
        <dbReference type="ARBA" id="ARBA00047942"/>
    </source>
</evidence>
<evidence type="ECO:0000313" key="9">
    <source>
        <dbReference type="EMBL" id="MDN0015226.1"/>
    </source>
</evidence>
<dbReference type="InterPro" id="IPR002052">
    <property type="entry name" value="DNA_methylase_N6_adenine_CS"/>
</dbReference>
<evidence type="ECO:0000259" key="7">
    <source>
        <dbReference type="Pfam" id="PF20467"/>
    </source>
</evidence>
<organism evidence="9 10">
    <name type="scientific">Acinetobacter thutiue</name>
    <dbReference type="NCBI Taxonomy" id="2998078"/>
    <lineage>
        <taxon>Bacteria</taxon>
        <taxon>Pseudomonadati</taxon>
        <taxon>Pseudomonadota</taxon>
        <taxon>Gammaproteobacteria</taxon>
        <taxon>Moraxellales</taxon>
        <taxon>Moraxellaceae</taxon>
        <taxon>Acinetobacter</taxon>
    </lineage>
</organism>
<comment type="caution">
    <text evidence="9">The sequence shown here is derived from an EMBL/GenBank/DDBJ whole genome shotgun (WGS) entry which is preliminary data.</text>
</comment>
<protein>
    <recommendedName>
        <fullName evidence="1">site-specific DNA-methyltransferase (adenine-specific)</fullName>
        <ecNumber evidence="1">2.1.1.72</ecNumber>
    </recommendedName>
</protein>
<evidence type="ECO:0000259" key="8">
    <source>
        <dbReference type="Pfam" id="PF20473"/>
    </source>
</evidence>
<dbReference type="RefSeq" id="WP_267981498.1">
    <property type="nucleotide sequence ID" value="NZ_JAPQKF010000007.1"/>
</dbReference>
<dbReference type="Proteomes" id="UP001168524">
    <property type="component" value="Unassembled WGS sequence"/>
</dbReference>
<evidence type="ECO:0000259" key="5">
    <source>
        <dbReference type="Pfam" id="PF20465"/>
    </source>
</evidence>
<dbReference type="InterPro" id="IPR046818">
    <property type="entry name" value="MmeI_C"/>
</dbReference>
<evidence type="ECO:0000313" key="10">
    <source>
        <dbReference type="Proteomes" id="UP001168524"/>
    </source>
</evidence>
<proteinExistence type="predicted"/>
<evidence type="ECO:0000259" key="6">
    <source>
        <dbReference type="Pfam" id="PF20466"/>
    </source>
</evidence>
<feature type="domain" description="MmeI-like C-terminal" evidence="7">
    <location>
        <begin position="658"/>
        <end position="735"/>
    </location>
</feature>
<evidence type="ECO:0000256" key="1">
    <source>
        <dbReference type="ARBA" id="ARBA00011900"/>
    </source>
</evidence>
<dbReference type="PANTHER" id="PTHR33841:SF1">
    <property type="entry name" value="DNA METHYLTRANSFERASE A"/>
    <property type="match status" value="1"/>
</dbReference>
<evidence type="ECO:0000256" key="3">
    <source>
        <dbReference type="ARBA" id="ARBA00022679"/>
    </source>
</evidence>
<dbReference type="Pfam" id="PF20465">
    <property type="entry name" value="MmeI_hel"/>
    <property type="match status" value="1"/>
</dbReference>
<feature type="domain" description="MmeI-like DNA-methyltransferase" evidence="8">
    <location>
        <begin position="182"/>
        <end position="430"/>
    </location>
</feature>
<dbReference type="PANTHER" id="PTHR33841">
    <property type="entry name" value="DNA METHYLTRANSFERASE YEEA-RELATED"/>
    <property type="match status" value="1"/>
</dbReference>
<dbReference type="InterPro" id="IPR046820">
    <property type="entry name" value="MmeI_TRD"/>
</dbReference>
<feature type="domain" description="MmeI-like target recognition" evidence="6">
    <location>
        <begin position="453"/>
        <end position="655"/>
    </location>
</feature>
<dbReference type="InterPro" id="IPR046816">
    <property type="entry name" value="MmeI_Mtase"/>
</dbReference>
<dbReference type="EMBL" id="JAUDZE010000007">
    <property type="protein sequence ID" value="MDN0015226.1"/>
    <property type="molecule type" value="Genomic_DNA"/>
</dbReference>
<comment type="catalytic activity">
    <reaction evidence="4">
        <text>a 2'-deoxyadenosine in DNA + S-adenosyl-L-methionine = an N(6)-methyl-2'-deoxyadenosine in DNA + S-adenosyl-L-homocysteine + H(+)</text>
        <dbReference type="Rhea" id="RHEA:15197"/>
        <dbReference type="Rhea" id="RHEA-COMP:12418"/>
        <dbReference type="Rhea" id="RHEA-COMP:12419"/>
        <dbReference type="ChEBI" id="CHEBI:15378"/>
        <dbReference type="ChEBI" id="CHEBI:57856"/>
        <dbReference type="ChEBI" id="CHEBI:59789"/>
        <dbReference type="ChEBI" id="CHEBI:90615"/>
        <dbReference type="ChEBI" id="CHEBI:90616"/>
        <dbReference type="EC" id="2.1.1.72"/>
    </reaction>
</comment>
<feature type="domain" description="MmeI-like helicase spacer" evidence="5">
    <location>
        <begin position="16"/>
        <end position="94"/>
    </location>
</feature>
<dbReference type="EC" id="2.1.1.72" evidence="1"/>
<keyword evidence="10" id="KW-1185">Reference proteome</keyword>
<reference evidence="9" key="1">
    <citation type="submission" date="2023-06" db="EMBL/GenBank/DDBJ databases">
        <title>Two novel species of Acinetobacter isolated from motorbike repairing workshop in Vietnam.</title>
        <authorList>
            <person name="Le N.T.T."/>
        </authorList>
    </citation>
    <scope>NUCLEOTIDE SEQUENCE</scope>
    <source>
        <strain evidence="9">VNH17</strain>
    </source>
</reference>
<dbReference type="InterPro" id="IPR050953">
    <property type="entry name" value="N4_N6_ade-DNA_methylase"/>
</dbReference>
<dbReference type="Pfam" id="PF20467">
    <property type="entry name" value="MmeI_C"/>
    <property type="match status" value="1"/>
</dbReference>
<dbReference type="Gene3D" id="3.40.50.150">
    <property type="entry name" value="Vaccinia Virus protein VP39"/>
    <property type="match status" value="1"/>
</dbReference>
<dbReference type="GO" id="GO:0008168">
    <property type="term" value="F:methyltransferase activity"/>
    <property type="evidence" value="ECO:0007669"/>
    <property type="project" value="UniProtKB-KW"/>
</dbReference>
<keyword evidence="3" id="KW-0808">Transferase</keyword>
<dbReference type="Pfam" id="PF20473">
    <property type="entry name" value="MmeI_Mtase"/>
    <property type="match status" value="1"/>
</dbReference>
<keyword evidence="2 9" id="KW-0489">Methyltransferase</keyword>